<evidence type="ECO:0000313" key="15">
    <source>
        <dbReference type="EMBL" id="MBP1989425.1"/>
    </source>
</evidence>
<evidence type="ECO:0000256" key="6">
    <source>
        <dbReference type="ARBA" id="ARBA00022475"/>
    </source>
</evidence>
<dbReference type="RefSeq" id="WP_209970235.1">
    <property type="nucleotide sequence ID" value="NZ_JAGGLB010000002.1"/>
</dbReference>
<comment type="subcellular location">
    <subcellularLocation>
        <location evidence="2 12">Cell membrane</location>
        <topology evidence="2 12">Lipid-anchor</topology>
    </subcellularLocation>
</comment>
<feature type="chain" id="PRO_5045003583" description="Phosphate-binding protein" evidence="12">
    <location>
        <begin position="25"/>
        <end position="310"/>
    </location>
</feature>
<evidence type="ECO:0000256" key="4">
    <source>
        <dbReference type="ARBA" id="ARBA00011529"/>
    </source>
</evidence>
<dbReference type="InterPro" id="IPR011862">
    <property type="entry name" value="Phos-bd"/>
</dbReference>
<dbReference type="Gene3D" id="3.40.190.10">
    <property type="entry name" value="Periplasmic binding protein-like II"/>
    <property type="match status" value="2"/>
</dbReference>
<dbReference type="Pfam" id="PF12849">
    <property type="entry name" value="PBP_like_2"/>
    <property type="match status" value="1"/>
</dbReference>
<organism evidence="15 16">
    <name type="scientific">Paenibacillus eucommiae</name>
    <dbReference type="NCBI Taxonomy" id="1355755"/>
    <lineage>
        <taxon>Bacteria</taxon>
        <taxon>Bacillati</taxon>
        <taxon>Bacillota</taxon>
        <taxon>Bacilli</taxon>
        <taxon>Bacillales</taxon>
        <taxon>Paenibacillaceae</taxon>
        <taxon>Paenibacillus</taxon>
    </lineage>
</organism>
<sequence>MSKFISKKGLAIVFCAIMLMGVLAGCGKAKEDENAASPTPSASTEATASPSPSASTTPAGEELSGTITTSGSSALLPMVKQAATDFMDLHPKVSVSATAGGSGKGVKDVADGNSDIGNSDVEYSAEYNDKGLVDHIVSIAPFALIVNKDVTVDNLTKQQAADIFTGKVTNWKEVGGSDLKITLIQRPDGSGSRKLVQKLVLDGAEFTKDGITQENSGAMRTAVSQTAGAIGYIDTPYVDESLKALKMEGVEPTEENIKNGSYTLYGVEHMYTKGEATGITKAFIDFILSKEFQENQVRELGFLPADILKK</sequence>
<feature type="compositionally biased region" description="Low complexity" evidence="13">
    <location>
        <begin position="35"/>
        <end position="59"/>
    </location>
</feature>
<dbReference type="InterPro" id="IPR050811">
    <property type="entry name" value="Phosphate_ABC_transporter"/>
</dbReference>
<evidence type="ECO:0000259" key="14">
    <source>
        <dbReference type="Pfam" id="PF12849"/>
    </source>
</evidence>
<gene>
    <name evidence="15" type="ORF">J2Z66_001020</name>
</gene>
<evidence type="ECO:0000256" key="13">
    <source>
        <dbReference type="SAM" id="MobiDB-lite"/>
    </source>
</evidence>
<keyword evidence="6 12" id="KW-1003">Cell membrane</keyword>
<comment type="similarity">
    <text evidence="3 12">Belongs to the PstS family.</text>
</comment>
<keyword evidence="8 12" id="KW-0732">Signal</keyword>
<protein>
    <recommendedName>
        <fullName evidence="12">Phosphate-binding protein</fullName>
    </recommendedName>
</protein>
<evidence type="ECO:0000256" key="8">
    <source>
        <dbReference type="ARBA" id="ARBA00022729"/>
    </source>
</evidence>
<evidence type="ECO:0000256" key="5">
    <source>
        <dbReference type="ARBA" id="ARBA00022448"/>
    </source>
</evidence>
<comment type="caution">
    <text evidence="15">The sequence shown here is derived from an EMBL/GenBank/DDBJ whole genome shotgun (WGS) entry which is preliminary data.</text>
</comment>
<keyword evidence="10 12" id="KW-0564">Palmitate</keyword>
<keyword evidence="5 12" id="KW-0813">Transport</keyword>
<reference evidence="15 16" key="1">
    <citation type="submission" date="2021-03" db="EMBL/GenBank/DDBJ databases">
        <title>Genomic Encyclopedia of Type Strains, Phase IV (KMG-IV): sequencing the most valuable type-strain genomes for metagenomic binning, comparative biology and taxonomic classification.</title>
        <authorList>
            <person name="Goeker M."/>
        </authorList>
    </citation>
    <scope>NUCLEOTIDE SEQUENCE [LARGE SCALE GENOMIC DNA]</scope>
    <source>
        <strain evidence="15 16">DSM 26048</strain>
    </source>
</reference>
<dbReference type="PROSITE" id="PS51257">
    <property type="entry name" value="PROKAR_LIPOPROTEIN"/>
    <property type="match status" value="1"/>
</dbReference>
<feature type="signal peptide" evidence="12">
    <location>
        <begin position="1"/>
        <end position="24"/>
    </location>
</feature>
<evidence type="ECO:0000256" key="12">
    <source>
        <dbReference type="RuleBase" id="RU367119"/>
    </source>
</evidence>
<proteinExistence type="inferred from homology"/>
<comment type="function">
    <text evidence="12">Involved in the system for phosphate transport across the cytoplasmic membrane.</text>
</comment>
<feature type="region of interest" description="Disordered" evidence="13">
    <location>
        <begin position="31"/>
        <end position="69"/>
    </location>
</feature>
<dbReference type="NCBIfam" id="TIGR02136">
    <property type="entry name" value="ptsS_2"/>
    <property type="match status" value="1"/>
</dbReference>
<dbReference type="InterPro" id="IPR024370">
    <property type="entry name" value="PBP_domain"/>
</dbReference>
<feature type="domain" description="PBP" evidence="14">
    <location>
        <begin position="57"/>
        <end position="291"/>
    </location>
</feature>
<dbReference type="EMBL" id="JAGGLB010000002">
    <property type="protein sequence ID" value="MBP1989425.1"/>
    <property type="molecule type" value="Genomic_DNA"/>
</dbReference>
<comment type="function">
    <text evidence="1">Part of the ABC transporter complex PstSACB involved in phosphate import.</text>
</comment>
<evidence type="ECO:0000256" key="7">
    <source>
        <dbReference type="ARBA" id="ARBA00022592"/>
    </source>
</evidence>
<name>A0ABS4IQK2_9BACL</name>
<dbReference type="PANTHER" id="PTHR30570:SF4">
    <property type="entry name" value="PHOSPHATE-BINDING PROTEIN PSTS 1"/>
    <property type="match status" value="1"/>
</dbReference>
<dbReference type="Proteomes" id="UP001519287">
    <property type="component" value="Unassembled WGS sequence"/>
</dbReference>
<keyword evidence="11 12" id="KW-0449">Lipoprotein</keyword>
<dbReference type="PANTHER" id="PTHR30570">
    <property type="entry name" value="PERIPLASMIC PHOSPHATE BINDING COMPONENT OF PHOSPHATE ABC TRANSPORTER"/>
    <property type="match status" value="1"/>
</dbReference>
<evidence type="ECO:0000256" key="9">
    <source>
        <dbReference type="ARBA" id="ARBA00023136"/>
    </source>
</evidence>
<keyword evidence="7 12" id="KW-0592">Phosphate transport</keyword>
<accession>A0ABS4IQK2</accession>
<dbReference type="CDD" id="cd13653">
    <property type="entry name" value="PBP2_phosphate_like_1"/>
    <property type="match status" value="1"/>
</dbReference>
<keyword evidence="9" id="KW-0472">Membrane</keyword>
<dbReference type="SUPFAM" id="SSF53850">
    <property type="entry name" value="Periplasmic binding protein-like II"/>
    <property type="match status" value="1"/>
</dbReference>
<evidence type="ECO:0000313" key="16">
    <source>
        <dbReference type="Proteomes" id="UP001519287"/>
    </source>
</evidence>
<evidence type="ECO:0000256" key="2">
    <source>
        <dbReference type="ARBA" id="ARBA00004193"/>
    </source>
</evidence>
<evidence type="ECO:0000256" key="10">
    <source>
        <dbReference type="ARBA" id="ARBA00023139"/>
    </source>
</evidence>
<evidence type="ECO:0000256" key="3">
    <source>
        <dbReference type="ARBA" id="ARBA00008725"/>
    </source>
</evidence>
<comment type="subunit">
    <text evidence="4 12">The complex is composed of two ATP-binding proteins (PstB), two transmembrane proteins (PstC and PstA) and a solute-binding protein (PstS).</text>
</comment>
<keyword evidence="16" id="KW-1185">Reference proteome</keyword>
<evidence type="ECO:0000256" key="1">
    <source>
        <dbReference type="ARBA" id="ARBA00002841"/>
    </source>
</evidence>
<evidence type="ECO:0000256" key="11">
    <source>
        <dbReference type="ARBA" id="ARBA00023288"/>
    </source>
</evidence>